<dbReference type="Proteomes" id="UP000178603">
    <property type="component" value="Unassembled WGS sequence"/>
</dbReference>
<comment type="caution">
    <text evidence="1">The sequence shown here is derived from an EMBL/GenBank/DDBJ whole genome shotgun (WGS) entry which is preliminary data.</text>
</comment>
<reference evidence="1 2" key="1">
    <citation type="journal article" date="2016" name="Nat. Commun.">
        <title>Thousands of microbial genomes shed light on interconnected biogeochemical processes in an aquifer system.</title>
        <authorList>
            <person name="Anantharaman K."/>
            <person name="Brown C.T."/>
            <person name="Hug L.A."/>
            <person name="Sharon I."/>
            <person name="Castelle C.J."/>
            <person name="Probst A.J."/>
            <person name="Thomas B.C."/>
            <person name="Singh A."/>
            <person name="Wilkins M.J."/>
            <person name="Karaoz U."/>
            <person name="Brodie E.L."/>
            <person name="Williams K.H."/>
            <person name="Hubbard S.S."/>
            <person name="Banfield J.F."/>
        </authorList>
    </citation>
    <scope>NUCLEOTIDE SEQUENCE [LARGE SCALE GENOMIC DNA]</scope>
</reference>
<accession>A0A1F8ASW9</accession>
<evidence type="ECO:0000313" key="1">
    <source>
        <dbReference type="EMBL" id="OGM54846.1"/>
    </source>
</evidence>
<proteinExistence type="predicted"/>
<dbReference type="EMBL" id="MGGW01000009">
    <property type="protein sequence ID" value="OGM54846.1"/>
    <property type="molecule type" value="Genomic_DNA"/>
</dbReference>
<organism evidence="1 2">
    <name type="scientific">Candidatus Woesebacteria bacterium RIFCSPHIGHO2_12_FULL_41_24</name>
    <dbReference type="NCBI Taxonomy" id="1802510"/>
    <lineage>
        <taxon>Bacteria</taxon>
        <taxon>Candidatus Woeseibacteriota</taxon>
    </lineage>
</organism>
<sequence>MVDKLPESPMSRRRFGILAAVTAVGFLPRIEVPTQELPPMRLVDGIYTYATEADPISSDNDYAAFVAHLNQEFKAGRSPETGAPAEMRQGPYYGTLILYARDAVGIQEGTGMTPQAFYANEIKEFNLKLAPEFPFVIRRAVWLDPSVWVERSVHTGYLSGAPVLADSDGLDGAWYSKVGYYPPGSSYYIKPVDWGDGHEKEHVWTHLPDRFAVGFWIPSPQNLALYLQRAVLEPLGKIPPWVTRG</sequence>
<evidence type="ECO:0000313" key="2">
    <source>
        <dbReference type="Proteomes" id="UP000178603"/>
    </source>
</evidence>
<gene>
    <name evidence="1" type="ORF">A3E44_01665</name>
</gene>
<protein>
    <submittedName>
        <fullName evidence="1">Uncharacterized protein</fullName>
    </submittedName>
</protein>
<dbReference type="AlphaFoldDB" id="A0A1F8ASW9"/>
<name>A0A1F8ASW9_9BACT</name>